<dbReference type="RefSeq" id="WP_336584961.1">
    <property type="nucleotide sequence ID" value="NZ_JBBAXC010000001.1"/>
</dbReference>
<sequence>MSTKYKHFIKATGLSLFITIFFVVGSPQSVTIDHLLFVVVASFISAYLISMINTKAYEKFVKDTGNI</sequence>
<evidence type="ECO:0000313" key="2">
    <source>
        <dbReference type="EMBL" id="MEI5905543.1"/>
    </source>
</evidence>
<keyword evidence="3" id="KW-1185">Reference proteome</keyword>
<evidence type="ECO:0000313" key="3">
    <source>
        <dbReference type="Proteomes" id="UP001312865"/>
    </source>
</evidence>
<dbReference type="EMBL" id="JBBAXC010000001">
    <property type="protein sequence ID" value="MEI5905543.1"/>
    <property type="molecule type" value="Genomic_DNA"/>
</dbReference>
<reference evidence="2 3" key="1">
    <citation type="journal article" date="2018" name="J. Microbiol.">
        <title>Bacillus spongiae sp. nov., isolated from sponge of Jeju Island.</title>
        <authorList>
            <person name="Lee G.E."/>
            <person name="Im W.T."/>
            <person name="Park J.S."/>
        </authorList>
    </citation>
    <scope>NUCLEOTIDE SEQUENCE [LARGE SCALE GENOMIC DNA]</scope>
    <source>
        <strain evidence="2 3">135PIL107-10</strain>
    </source>
</reference>
<evidence type="ECO:0000256" key="1">
    <source>
        <dbReference type="SAM" id="Phobius"/>
    </source>
</evidence>
<dbReference type="Proteomes" id="UP001312865">
    <property type="component" value="Unassembled WGS sequence"/>
</dbReference>
<keyword evidence="1" id="KW-1133">Transmembrane helix</keyword>
<accession>A0ABU8H897</accession>
<feature type="transmembrane region" description="Helical" evidence="1">
    <location>
        <begin position="35"/>
        <end position="52"/>
    </location>
</feature>
<comment type="caution">
    <text evidence="2">The sequence shown here is derived from an EMBL/GenBank/DDBJ whole genome shotgun (WGS) entry which is preliminary data.</text>
</comment>
<name>A0ABU8H897_9BACI</name>
<keyword evidence="1" id="KW-0472">Membrane</keyword>
<organism evidence="2 3">
    <name type="scientific">Bacillus spongiae</name>
    <dbReference type="NCBI Taxonomy" id="2683610"/>
    <lineage>
        <taxon>Bacteria</taxon>
        <taxon>Bacillati</taxon>
        <taxon>Bacillota</taxon>
        <taxon>Bacilli</taxon>
        <taxon>Bacillales</taxon>
        <taxon>Bacillaceae</taxon>
        <taxon>Bacillus</taxon>
    </lineage>
</organism>
<protein>
    <submittedName>
        <fullName evidence="2">Uncharacterized protein</fullName>
    </submittedName>
</protein>
<proteinExistence type="predicted"/>
<keyword evidence="1" id="KW-0812">Transmembrane</keyword>
<gene>
    <name evidence="2" type="ORF">WAK64_00500</name>
</gene>